<evidence type="ECO:0000256" key="1">
    <source>
        <dbReference type="ARBA" id="ARBA00022801"/>
    </source>
</evidence>
<keyword evidence="4" id="KW-1185">Reference proteome</keyword>
<keyword evidence="1 3" id="KW-0378">Hydrolase</keyword>
<evidence type="ECO:0000313" key="4">
    <source>
        <dbReference type="Proteomes" id="UP000017842"/>
    </source>
</evidence>
<dbReference type="GO" id="GO:0016787">
    <property type="term" value="F:hydrolase activity"/>
    <property type="evidence" value="ECO:0007669"/>
    <property type="project" value="UniProtKB-KW"/>
</dbReference>
<feature type="domain" description="AB hydrolase-1" evidence="2">
    <location>
        <begin position="29"/>
        <end position="253"/>
    </location>
</feature>
<evidence type="ECO:0000313" key="3">
    <source>
        <dbReference type="EMBL" id="ESS73971.1"/>
    </source>
</evidence>
<accession>V5E334</accession>
<dbReference type="PANTHER" id="PTHR46118:SF4">
    <property type="entry name" value="PROTEIN ABHD11"/>
    <property type="match status" value="1"/>
</dbReference>
<dbReference type="PRINTS" id="PR00111">
    <property type="entry name" value="ABHYDROLASE"/>
</dbReference>
<proteinExistence type="predicted"/>
<evidence type="ECO:0000259" key="2">
    <source>
        <dbReference type="Pfam" id="PF00561"/>
    </source>
</evidence>
<dbReference type="SUPFAM" id="SSF53474">
    <property type="entry name" value="alpha/beta-Hydrolases"/>
    <property type="match status" value="1"/>
</dbReference>
<comment type="caution">
    <text evidence="3">The sequence shown here is derived from an EMBL/GenBank/DDBJ whole genome shotgun (WGS) entry which is preliminary data.</text>
</comment>
<dbReference type="eggNOG" id="COG0596">
    <property type="taxonomic scope" value="Bacteria"/>
</dbReference>
<dbReference type="EMBL" id="AYLO01000008">
    <property type="protein sequence ID" value="ESS73971.1"/>
    <property type="molecule type" value="Genomic_DNA"/>
</dbReference>
<reference evidence="3 4" key="1">
    <citation type="journal article" date="2013" name="Genome Announc.">
        <title>Draft Genome Sequence of the Methanotrophic Gammaproteobacterium Methyloglobulus morosus DSM 22980 Strain KoM1.</title>
        <authorList>
            <person name="Poehlein A."/>
            <person name="Deutzmann J.S."/>
            <person name="Daniel R."/>
            <person name="Simeonova D.D."/>
        </authorList>
    </citation>
    <scope>NUCLEOTIDE SEQUENCE [LARGE SCALE GENOMIC DNA]</scope>
    <source>
        <strain evidence="3 4">KoM1</strain>
    </source>
</reference>
<dbReference type="Gene3D" id="3.40.50.1820">
    <property type="entry name" value="alpha/beta hydrolase"/>
    <property type="match status" value="1"/>
</dbReference>
<organism evidence="3 4">
    <name type="scientific">Methyloglobulus morosus KoM1</name>
    <dbReference type="NCBI Taxonomy" id="1116472"/>
    <lineage>
        <taxon>Bacteria</taxon>
        <taxon>Pseudomonadati</taxon>
        <taxon>Pseudomonadota</taxon>
        <taxon>Gammaproteobacteria</taxon>
        <taxon>Methylococcales</taxon>
        <taxon>Methylococcaceae</taxon>
        <taxon>Methyloglobulus</taxon>
    </lineage>
</organism>
<dbReference type="Pfam" id="PF00561">
    <property type="entry name" value="Abhydrolase_1"/>
    <property type="match status" value="1"/>
</dbReference>
<dbReference type="PANTHER" id="PTHR46118">
    <property type="entry name" value="PROTEIN ABHD11"/>
    <property type="match status" value="1"/>
</dbReference>
<dbReference type="STRING" id="1116472.MGMO_8c01100"/>
<dbReference type="Proteomes" id="UP000017842">
    <property type="component" value="Unassembled WGS sequence"/>
</dbReference>
<dbReference type="InterPro" id="IPR000073">
    <property type="entry name" value="AB_hydrolase_1"/>
</dbReference>
<dbReference type="InterPro" id="IPR029058">
    <property type="entry name" value="AB_hydrolase_fold"/>
</dbReference>
<gene>
    <name evidence="3" type="ORF">MGMO_8c01100</name>
</gene>
<dbReference type="RefSeq" id="WP_023493206.1">
    <property type="nucleotide sequence ID" value="NZ_AYLO01000008.1"/>
</dbReference>
<sequence length="269" mass="30464">MPKILQVSFSLMETVALAYEELGRNNPVPLIILHGFFASSRNWRKIAERLSATYRVYVLDIRNHGSSPHHPEMDYPTMTADVLRFMDEHQLAIAHILGHSMGGKIAMWLALNHPERLGKLIVVDIAPKSYTHRFDNIIQAMIDLPLAEIQNRKQAETLLAESIPELGYRQFLLQNLVLKDGHYCWRVDLNIFMRTASNIAAFPGTQSLLPFSGETAFIAGADSNYLESKDTLHLFPDATFTTIANTGHWIHAQQPEVFIEVVENFLQNG</sequence>
<name>V5E334_9GAMM</name>
<protein>
    <submittedName>
        <fullName evidence="3">Alpha/beta hydrolase fold protein</fullName>
    </submittedName>
</protein>
<dbReference type="AlphaFoldDB" id="V5E334"/>